<dbReference type="InterPro" id="IPR020084">
    <property type="entry name" value="NUDIX_hydrolase_CS"/>
</dbReference>
<dbReference type="InterPro" id="IPR051325">
    <property type="entry name" value="Nudix_hydrolase_domain"/>
</dbReference>
<evidence type="ECO:0000259" key="2">
    <source>
        <dbReference type="PROSITE" id="PS51462"/>
    </source>
</evidence>
<dbReference type="PANTHER" id="PTHR21340">
    <property type="entry name" value="DIADENOSINE 5,5-P1,P4-TETRAPHOSPHATE PYROPHOSPHOHYDROLASE MUTT"/>
    <property type="match status" value="1"/>
</dbReference>
<dbReference type="AlphaFoldDB" id="A0A660CF09"/>
<dbReference type="PROSITE" id="PS00893">
    <property type="entry name" value="NUDIX_BOX"/>
    <property type="match status" value="1"/>
</dbReference>
<dbReference type="OrthoDB" id="954553at2"/>
<organism evidence="3 4">
    <name type="scientific">Prauserella rugosa</name>
    <dbReference type="NCBI Taxonomy" id="43354"/>
    <lineage>
        <taxon>Bacteria</taxon>
        <taxon>Bacillati</taxon>
        <taxon>Actinomycetota</taxon>
        <taxon>Actinomycetes</taxon>
        <taxon>Pseudonocardiales</taxon>
        <taxon>Pseudonocardiaceae</taxon>
        <taxon>Prauserella</taxon>
    </lineage>
</organism>
<feature type="domain" description="Nudix hydrolase" evidence="2">
    <location>
        <begin position="1"/>
        <end position="155"/>
    </location>
</feature>
<name>A0A660CF09_9PSEU</name>
<gene>
    <name evidence="3" type="ORF">JD82_01291</name>
</gene>
<reference evidence="3 4" key="1">
    <citation type="submission" date="2019-07" db="EMBL/GenBank/DDBJ databases">
        <title>R&amp;d 2014.</title>
        <authorList>
            <person name="Klenk H.-P."/>
        </authorList>
    </citation>
    <scope>NUCLEOTIDE SEQUENCE [LARGE SCALE GENOMIC DNA]</scope>
    <source>
        <strain evidence="3 4">DSM 43194</strain>
    </source>
</reference>
<comment type="caution">
    <text evidence="3">The sequence shown here is derived from an EMBL/GenBank/DDBJ whole genome shotgun (WGS) entry which is preliminary data.</text>
</comment>
<protein>
    <submittedName>
        <fullName evidence="3">Putative NUDIX family NTP pyrophosphohydrolase</fullName>
    </submittedName>
</protein>
<accession>A0A660CF09</accession>
<dbReference type="EMBL" id="VLJV01000001">
    <property type="protein sequence ID" value="TWH19465.1"/>
    <property type="molecule type" value="Genomic_DNA"/>
</dbReference>
<keyword evidence="1 3" id="KW-0378">Hydrolase</keyword>
<dbReference type="GO" id="GO:0004081">
    <property type="term" value="F:bis(5'-nucleosyl)-tetraphosphatase (asymmetrical) activity"/>
    <property type="evidence" value="ECO:0007669"/>
    <property type="project" value="TreeGrafter"/>
</dbReference>
<sequence>MRRSAGILLYRHGSDATADSTAEPEVLIGHMGGPFWARKDEAAWSIPKGEYSSDEEPEVAARREFREELGVDPPDGPLLPLGEVRQSGKVVVVWALEGDLDPGEISPGTFTLEWPPRSGTVREFPELDRVAWMTMSEARPRLVAAQRGFLDRLSAAVG</sequence>
<keyword evidence="4" id="KW-1185">Reference proteome</keyword>
<dbReference type="CDD" id="cd04662">
    <property type="entry name" value="NUDIX_Hydrolase"/>
    <property type="match status" value="1"/>
</dbReference>
<dbReference type="SUPFAM" id="SSF55811">
    <property type="entry name" value="Nudix"/>
    <property type="match status" value="1"/>
</dbReference>
<dbReference type="GO" id="GO:0006754">
    <property type="term" value="P:ATP biosynthetic process"/>
    <property type="evidence" value="ECO:0007669"/>
    <property type="project" value="TreeGrafter"/>
</dbReference>
<dbReference type="PANTHER" id="PTHR21340:SF7">
    <property type="entry name" value="NUDIX HYDROLASE DOMAIN-CONTAINING PROTEIN"/>
    <property type="match status" value="1"/>
</dbReference>
<proteinExistence type="predicted"/>
<dbReference type="GO" id="GO:0006167">
    <property type="term" value="P:AMP biosynthetic process"/>
    <property type="evidence" value="ECO:0007669"/>
    <property type="project" value="TreeGrafter"/>
</dbReference>
<evidence type="ECO:0000256" key="1">
    <source>
        <dbReference type="ARBA" id="ARBA00022801"/>
    </source>
</evidence>
<dbReference type="Pfam" id="PF00293">
    <property type="entry name" value="NUDIX"/>
    <property type="match status" value="1"/>
</dbReference>
<dbReference type="PROSITE" id="PS51462">
    <property type="entry name" value="NUDIX"/>
    <property type="match status" value="1"/>
</dbReference>
<evidence type="ECO:0000313" key="3">
    <source>
        <dbReference type="EMBL" id="TWH19465.1"/>
    </source>
</evidence>
<dbReference type="Gene3D" id="3.90.79.10">
    <property type="entry name" value="Nucleoside Triphosphate Pyrophosphohydrolase"/>
    <property type="match status" value="1"/>
</dbReference>
<dbReference type="InterPro" id="IPR000086">
    <property type="entry name" value="NUDIX_hydrolase_dom"/>
</dbReference>
<dbReference type="RefSeq" id="WP_030530512.1">
    <property type="nucleotide sequence ID" value="NZ_JOIJ01000002.1"/>
</dbReference>
<dbReference type="Proteomes" id="UP000317303">
    <property type="component" value="Unassembled WGS sequence"/>
</dbReference>
<dbReference type="InterPro" id="IPR015797">
    <property type="entry name" value="NUDIX_hydrolase-like_dom_sf"/>
</dbReference>
<evidence type="ECO:0000313" key="4">
    <source>
        <dbReference type="Proteomes" id="UP000317303"/>
    </source>
</evidence>